<comment type="caution">
    <text evidence="5">The sequence shown here is derived from an EMBL/GenBank/DDBJ whole genome shotgun (WGS) entry which is preliminary data.</text>
</comment>
<dbReference type="Pfam" id="PF12833">
    <property type="entry name" value="HTH_18"/>
    <property type="match status" value="1"/>
</dbReference>
<reference evidence="5" key="2">
    <citation type="submission" date="2021-04" db="EMBL/GenBank/DDBJ databases">
        <authorList>
            <person name="Gilroy R."/>
        </authorList>
    </citation>
    <scope>NUCLEOTIDE SEQUENCE</scope>
    <source>
        <strain evidence="5">CHK195-9823</strain>
    </source>
</reference>
<dbReference type="AlphaFoldDB" id="A0A9D1PGN2"/>
<dbReference type="Proteomes" id="UP000886814">
    <property type="component" value="Unassembled WGS sequence"/>
</dbReference>
<evidence type="ECO:0000313" key="5">
    <source>
        <dbReference type="EMBL" id="HIV39942.1"/>
    </source>
</evidence>
<proteinExistence type="predicted"/>
<dbReference type="InterPro" id="IPR018060">
    <property type="entry name" value="HTH_AraC"/>
</dbReference>
<evidence type="ECO:0000313" key="6">
    <source>
        <dbReference type="Proteomes" id="UP000886814"/>
    </source>
</evidence>
<organism evidence="5 6">
    <name type="scientific">Candidatus Blautia stercorigallinarum</name>
    <dbReference type="NCBI Taxonomy" id="2838501"/>
    <lineage>
        <taxon>Bacteria</taxon>
        <taxon>Bacillati</taxon>
        <taxon>Bacillota</taxon>
        <taxon>Clostridia</taxon>
        <taxon>Lachnospirales</taxon>
        <taxon>Lachnospiraceae</taxon>
        <taxon>Blautia</taxon>
    </lineage>
</organism>
<gene>
    <name evidence="5" type="ORF">H9747_13280</name>
</gene>
<dbReference type="SUPFAM" id="SSF46689">
    <property type="entry name" value="Homeodomain-like"/>
    <property type="match status" value="1"/>
</dbReference>
<feature type="domain" description="HTH araC/xylS-type" evidence="4">
    <location>
        <begin position="233"/>
        <end position="331"/>
    </location>
</feature>
<dbReference type="PROSITE" id="PS01124">
    <property type="entry name" value="HTH_ARAC_FAMILY_2"/>
    <property type="match status" value="1"/>
</dbReference>
<dbReference type="SMART" id="SM00342">
    <property type="entry name" value="HTH_ARAC"/>
    <property type="match status" value="1"/>
</dbReference>
<name>A0A9D1PGN2_9FIRM</name>
<evidence type="ECO:0000259" key="4">
    <source>
        <dbReference type="PROSITE" id="PS01124"/>
    </source>
</evidence>
<accession>A0A9D1PGN2</accession>
<dbReference type="Gene3D" id="1.10.10.60">
    <property type="entry name" value="Homeodomain-like"/>
    <property type="match status" value="1"/>
</dbReference>
<sequence length="343" mass="39232">MEKEIYCQLKKILEPVEPGKVLLLHHNSHSEAAEKRLLALPDPGNTRVLLEHYDLYPGIGITFNCCIGQKLSFPHTHKPSVLKVDHCNLGRIGWNMENGQSLYMGKGDLAVHSRAACKESNTEITFPLGYYEGITVSLDLEILERTLPSPLSEAGLKKELLFRKFGTSREIFSFPANPKAGHIFSELYDLPQEMKTPYLKLKCQELLLFLYTEDPFLGKPVDPYYSDQVDVVRSVHSLITENLAQRFTIEELSKKYLINSSALKTIFKSVYGLPIASYMKEYRIRQAASMLRESQESIASIARRVGYESQSKFTSAFKSVMKILPTDYRKQYQRENCRKDTCR</sequence>
<dbReference type="PANTHER" id="PTHR47893">
    <property type="entry name" value="REGULATORY PROTEIN PCHR"/>
    <property type="match status" value="1"/>
</dbReference>
<reference evidence="5" key="1">
    <citation type="journal article" date="2021" name="PeerJ">
        <title>Extensive microbial diversity within the chicken gut microbiome revealed by metagenomics and culture.</title>
        <authorList>
            <person name="Gilroy R."/>
            <person name="Ravi A."/>
            <person name="Getino M."/>
            <person name="Pursley I."/>
            <person name="Horton D.L."/>
            <person name="Alikhan N.F."/>
            <person name="Baker D."/>
            <person name="Gharbi K."/>
            <person name="Hall N."/>
            <person name="Watson M."/>
            <person name="Adriaenssens E.M."/>
            <person name="Foster-Nyarko E."/>
            <person name="Jarju S."/>
            <person name="Secka A."/>
            <person name="Antonio M."/>
            <person name="Oren A."/>
            <person name="Chaudhuri R.R."/>
            <person name="La Ragione R."/>
            <person name="Hildebrand F."/>
            <person name="Pallen M.J."/>
        </authorList>
    </citation>
    <scope>NUCLEOTIDE SEQUENCE</scope>
    <source>
        <strain evidence="5">CHK195-9823</strain>
    </source>
</reference>
<dbReference type="InterPro" id="IPR053142">
    <property type="entry name" value="PchR_regulatory_protein"/>
</dbReference>
<dbReference type="GO" id="GO:0003700">
    <property type="term" value="F:DNA-binding transcription factor activity"/>
    <property type="evidence" value="ECO:0007669"/>
    <property type="project" value="InterPro"/>
</dbReference>
<dbReference type="InterPro" id="IPR020449">
    <property type="entry name" value="Tscrpt_reg_AraC-type_HTH"/>
</dbReference>
<keyword evidence="1" id="KW-0805">Transcription regulation</keyword>
<protein>
    <submittedName>
        <fullName evidence="5">AraC family transcriptional regulator</fullName>
    </submittedName>
</protein>
<dbReference type="PANTHER" id="PTHR47893:SF1">
    <property type="entry name" value="REGULATORY PROTEIN PCHR"/>
    <property type="match status" value="1"/>
</dbReference>
<dbReference type="InterPro" id="IPR009057">
    <property type="entry name" value="Homeodomain-like_sf"/>
</dbReference>
<dbReference type="GO" id="GO:0043565">
    <property type="term" value="F:sequence-specific DNA binding"/>
    <property type="evidence" value="ECO:0007669"/>
    <property type="project" value="InterPro"/>
</dbReference>
<keyword evidence="2" id="KW-0238">DNA-binding</keyword>
<evidence type="ECO:0000256" key="1">
    <source>
        <dbReference type="ARBA" id="ARBA00023015"/>
    </source>
</evidence>
<dbReference type="PROSITE" id="PS00041">
    <property type="entry name" value="HTH_ARAC_FAMILY_1"/>
    <property type="match status" value="1"/>
</dbReference>
<evidence type="ECO:0000256" key="2">
    <source>
        <dbReference type="ARBA" id="ARBA00023125"/>
    </source>
</evidence>
<dbReference type="PRINTS" id="PR00032">
    <property type="entry name" value="HTHARAC"/>
</dbReference>
<evidence type="ECO:0000256" key="3">
    <source>
        <dbReference type="ARBA" id="ARBA00023163"/>
    </source>
</evidence>
<keyword evidence="3" id="KW-0804">Transcription</keyword>
<dbReference type="InterPro" id="IPR018062">
    <property type="entry name" value="HTH_AraC-typ_CS"/>
</dbReference>
<dbReference type="EMBL" id="DXIQ01000092">
    <property type="protein sequence ID" value="HIV39942.1"/>
    <property type="molecule type" value="Genomic_DNA"/>
</dbReference>